<dbReference type="InterPro" id="IPR020945">
    <property type="entry name" value="DMSO/NO3_reduct_chaperone"/>
</dbReference>
<protein>
    <recommendedName>
        <fullName evidence="4">Molecular chaperone TorD family protein</fullName>
    </recommendedName>
</protein>
<dbReference type="InterPro" id="IPR050289">
    <property type="entry name" value="TorD/DmsD_chaperones"/>
</dbReference>
<dbReference type="Pfam" id="PF02613">
    <property type="entry name" value="Nitrate_red_del"/>
    <property type="match status" value="1"/>
</dbReference>
<dbReference type="SUPFAM" id="SSF89155">
    <property type="entry name" value="TorD-like"/>
    <property type="match status" value="1"/>
</dbReference>
<gene>
    <name evidence="2" type="ORF">DHM44_02365</name>
</gene>
<dbReference type="Proteomes" id="UP000262325">
    <property type="component" value="Unassembled WGS sequence"/>
</dbReference>
<name>A0A3D5Q9G3_FLESI</name>
<accession>A0A3D5Q9G3</accession>
<dbReference type="PANTHER" id="PTHR34227">
    <property type="entry name" value="CHAPERONE PROTEIN YCDY"/>
    <property type="match status" value="1"/>
</dbReference>
<dbReference type="InterPro" id="IPR036411">
    <property type="entry name" value="TorD-like_sf"/>
</dbReference>
<sequence length="240" mass="28112">MPDKTQERTLLPENFSKLYEAIESYGFENFISEFTFSYNPDIQACESLSSVFMFLSALFRYPNEDIYNTIREITPTFKDFLEEYSDSNLELPSKDEMETEYVKLFVANIGGVPAPLYSSVYTDSEKLVQRDSTVKLKNLMESTGFAVESEIKELEDNLYIMLEYLSHLFLSFSEDTNEIEKLKYLYAAINVIKKYIQPMFPEFYNKITEHAGISFYKESATILYNFIDDIDNIYKEVFDI</sequence>
<dbReference type="EMBL" id="DPPF01000050">
    <property type="protein sequence ID" value="HCW92505.1"/>
    <property type="molecule type" value="Genomic_DNA"/>
</dbReference>
<dbReference type="RefSeq" id="WP_013886316.1">
    <property type="nucleotide sequence ID" value="NZ_JAAZVV010000021.1"/>
</dbReference>
<evidence type="ECO:0000313" key="3">
    <source>
        <dbReference type="Proteomes" id="UP000262325"/>
    </source>
</evidence>
<dbReference type="AlphaFoldDB" id="A0A3D5Q9G3"/>
<dbReference type="OMA" id="YKESATI"/>
<keyword evidence="1" id="KW-0143">Chaperone</keyword>
<comment type="caution">
    <text evidence="2">The sequence shown here is derived from an EMBL/GenBank/DDBJ whole genome shotgun (WGS) entry which is preliminary data.</text>
</comment>
<dbReference type="PANTHER" id="PTHR34227:SF1">
    <property type="entry name" value="DIMETHYL SULFOXIDE REDUCTASE CHAPERONE-RELATED"/>
    <property type="match status" value="1"/>
</dbReference>
<proteinExistence type="predicted"/>
<dbReference type="Gene3D" id="1.10.3480.10">
    <property type="entry name" value="TorD-like"/>
    <property type="match status" value="1"/>
</dbReference>
<evidence type="ECO:0000313" key="2">
    <source>
        <dbReference type="EMBL" id="HCW92505.1"/>
    </source>
</evidence>
<organism evidence="2 3">
    <name type="scientific">Flexistipes sinusarabici</name>
    <dbReference type="NCBI Taxonomy" id="2352"/>
    <lineage>
        <taxon>Bacteria</taxon>
        <taxon>Pseudomonadati</taxon>
        <taxon>Deferribacterota</taxon>
        <taxon>Deferribacteres</taxon>
        <taxon>Deferribacterales</taxon>
        <taxon>Flexistipitaceae</taxon>
        <taxon>Flexistipes</taxon>
    </lineage>
</organism>
<evidence type="ECO:0000256" key="1">
    <source>
        <dbReference type="ARBA" id="ARBA00023186"/>
    </source>
</evidence>
<evidence type="ECO:0008006" key="4">
    <source>
        <dbReference type="Google" id="ProtNLM"/>
    </source>
</evidence>
<reference evidence="2 3" key="1">
    <citation type="journal article" date="2018" name="Nat. Biotechnol.">
        <title>A standardized bacterial taxonomy based on genome phylogeny substantially revises the tree of life.</title>
        <authorList>
            <person name="Parks D.H."/>
            <person name="Chuvochina M."/>
            <person name="Waite D.W."/>
            <person name="Rinke C."/>
            <person name="Skarshewski A."/>
            <person name="Chaumeil P.A."/>
            <person name="Hugenholtz P."/>
        </authorList>
    </citation>
    <scope>NUCLEOTIDE SEQUENCE [LARGE SCALE GENOMIC DNA]</scope>
    <source>
        <strain evidence="2">UBA8672</strain>
    </source>
</reference>